<dbReference type="GO" id="GO:0016020">
    <property type="term" value="C:membrane"/>
    <property type="evidence" value="ECO:0007669"/>
    <property type="project" value="InterPro"/>
</dbReference>
<gene>
    <name evidence="1" type="ORF">NCTC12000_02553</name>
</gene>
<evidence type="ECO:0000313" key="1">
    <source>
        <dbReference type="EMBL" id="STX80537.1"/>
    </source>
</evidence>
<dbReference type="RefSeq" id="WP_050598466.1">
    <property type="nucleotide sequence ID" value="NZ_CAXYJC010000002.1"/>
</dbReference>
<dbReference type="PANTHER" id="PTHR35984">
    <property type="entry name" value="PERIPLASMIC SERINE PROTEASE"/>
    <property type="match status" value="1"/>
</dbReference>
<evidence type="ECO:0008006" key="3">
    <source>
        <dbReference type="Google" id="ProtNLM"/>
    </source>
</evidence>
<dbReference type="EMBL" id="UGOL01000001">
    <property type="protein sequence ID" value="STX80537.1"/>
    <property type="molecule type" value="Genomic_DNA"/>
</dbReference>
<sequence>MSIDIFAPINKFSDANQTDIALYYGDVSGGNAEYIIDQCRERKLRKNVILILSTHGGDPNAAYKISRCFQIAYNTVKNQFNEKNEKGKFSIIIDSICKSAGTLLCIGADELIMSGNGELGPIDIQLLKEDEISKFTSGLTPIQSVNFLEGEAERMFRRTFASLKFSGMNFSTKMAAQIATDITTGLLSPIFGQIDPIRIAEVDRSLRIAQEYGFRLNNGNLKEGHLEKLISGYPSHSFVIDREETKLLFNNVLNLNGDLREISNICREIIDTIIKNERSSYFNFLSNEPTG</sequence>
<dbReference type="SUPFAM" id="SSF52096">
    <property type="entry name" value="ClpP/crotonase"/>
    <property type="match status" value="1"/>
</dbReference>
<dbReference type="InterPro" id="IPR029045">
    <property type="entry name" value="ClpP/crotonase-like_dom_sf"/>
</dbReference>
<dbReference type="PANTHER" id="PTHR35984:SF1">
    <property type="entry name" value="PERIPLASMIC SERINE PROTEASE"/>
    <property type="match status" value="1"/>
</dbReference>
<dbReference type="InterPro" id="IPR002825">
    <property type="entry name" value="Pept_S49_ser-pept_pro"/>
</dbReference>
<organism evidence="1 2">
    <name type="scientific">Legionella pneumophila</name>
    <dbReference type="NCBI Taxonomy" id="446"/>
    <lineage>
        <taxon>Bacteria</taxon>
        <taxon>Pseudomonadati</taxon>
        <taxon>Pseudomonadota</taxon>
        <taxon>Gammaproteobacteria</taxon>
        <taxon>Legionellales</taxon>
        <taxon>Legionellaceae</taxon>
        <taxon>Legionella</taxon>
    </lineage>
</organism>
<proteinExistence type="predicted"/>
<reference evidence="1 2" key="1">
    <citation type="submission" date="2018-06" db="EMBL/GenBank/DDBJ databases">
        <authorList>
            <consortium name="Pathogen Informatics"/>
            <person name="Doyle S."/>
        </authorList>
    </citation>
    <scope>NUCLEOTIDE SEQUENCE [LARGE SCALE GENOMIC DNA]</scope>
    <source>
        <strain evidence="1 2">NCTC12000</strain>
    </source>
</reference>
<dbReference type="Gene3D" id="3.90.226.10">
    <property type="entry name" value="2-enoyl-CoA Hydratase, Chain A, domain 1"/>
    <property type="match status" value="1"/>
</dbReference>
<accession>A0A378K768</accession>
<evidence type="ECO:0000313" key="2">
    <source>
        <dbReference type="Proteomes" id="UP000254631"/>
    </source>
</evidence>
<dbReference type="AlphaFoldDB" id="A0A378K768"/>
<dbReference type="Proteomes" id="UP000254631">
    <property type="component" value="Unassembled WGS sequence"/>
</dbReference>
<protein>
    <recommendedName>
        <fullName evidence="3">SppA protein</fullName>
    </recommendedName>
</protein>
<name>A0A378K768_LEGPN</name>